<dbReference type="InterPro" id="IPR013805">
    <property type="entry name" value="GrpE_CC"/>
</dbReference>
<dbReference type="SUPFAM" id="SSF51064">
    <property type="entry name" value="Head domain of nucleotide exchange factor GrpE"/>
    <property type="match status" value="1"/>
</dbReference>
<dbReference type="Proteomes" id="UP000632377">
    <property type="component" value="Unassembled WGS sequence"/>
</dbReference>
<dbReference type="PANTHER" id="PTHR21237">
    <property type="entry name" value="GRPE PROTEIN"/>
    <property type="match status" value="1"/>
</dbReference>
<comment type="function">
    <text evidence="3 4">Participates actively in the response to hyperosmotic and heat shock by preventing the aggregation of stress-denatured proteins, in association with DnaK and GrpE. It is the nucleotide exchange factor for DnaK and may function as a thermosensor. Unfolded proteins bind initially to DnaJ; upon interaction with the DnaJ-bound protein, DnaK hydrolyzes its bound ATP, resulting in the formation of a stable complex. GrpE releases ADP from DnaK; ATP binding to DnaK triggers the release of the substrate protein, thus completing the reaction cycle. Several rounds of ATP-dependent interactions between DnaJ, DnaK and GrpE are required for fully efficient folding.</text>
</comment>
<keyword evidence="9" id="KW-1185">Reference proteome</keyword>
<evidence type="ECO:0000256" key="7">
    <source>
        <dbReference type="SAM" id="MobiDB-lite"/>
    </source>
</evidence>
<dbReference type="SUPFAM" id="SSF58014">
    <property type="entry name" value="Coiled-coil domain of nucleotide exchange factor GrpE"/>
    <property type="match status" value="1"/>
</dbReference>
<dbReference type="CDD" id="cd00446">
    <property type="entry name" value="GrpE"/>
    <property type="match status" value="1"/>
</dbReference>
<evidence type="ECO:0000313" key="8">
    <source>
        <dbReference type="EMBL" id="MBL4935178.1"/>
    </source>
</evidence>
<name>A0ABS1T753_9CLOT</name>
<evidence type="ECO:0000256" key="3">
    <source>
        <dbReference type="HAMAP-Rule" id="MF_01151"/>
    </source>
</evidence>
<reference evidence="8 9" key="1">
    <citation type="submission" date="2021-01" db="EMBL/GenBank/DDBJ databases">
        <title>Genome public.</title>
        <authorList>
            <person name="Liu C."/>
            <person name="Sun Q."/>
        </authorList>
    </citation>
    <scope>NUCLEOTIDE SEQUENCE [LARGE SCALE GENOMIC DNA]</scope>
    <source>
        <strain evidence="8 9">YIM B02515</strain>
    </source>
</reference>
<gene>
    <name evidence="3 8" type="primary">grpE</name>
    <name evidence="8" type="ORF">JK636_05340</name>
</gene>
<dbReference type="HAMAP" id="MF_01151">
    <property type="entry name" value="GrpE"/>
    <property type="match status" value="1"/>
</dbReference>
<dbReference type="NCBIfam" id="NF010738">
    <property type="entry name" value="PRK14140.1"/>
    <property type="match status" value="1"/>
</dbReference>
<dbReference type="PROSITE" id="PS01071">
    <property type="entry name" value="GRPE"/>
    <property type="match status" value="1"/>
</dbReference>
<feature type="coiled-coil region" evidence="6">
    <location>
        <begin position="31"/>
        <end position="79"/>
    </location>
</feature>
<keyword evidence="3" id="KW-0963">Cytoplasm</keyword>
<dbReference type="Gene3D" id="2.30.22.10">
    <property type="entry name" value="Head domain of nucleotide exchange factor GrpE"/>
    <property type="match status" value="1"/>
</dbReference>
<keyword evidence="2 3" id="KW-0143">Chaperone</keyword>
<dbReference type="PANTHER" id="PTHR21237:SF23">
    <property type="entry name" value="GRPE PROTEIN HOMOLOG, MITOCHONDRIAL"/>
    <property type="match status" value="1"/>
</dbReference>
<evidence type="ECO:0000256" key="6">
    <source>
        <dbReference type="SAM" id="Coils"/>
    </source>
</evidence>
<accession>A0ABS1T753</accession>
<dbReference type="InterPro" id="IPR000740">
    <property type="entry name" value="GrpE"/>
</dbReference>
<comment type="similarity">
    <text evidence="1 3 5">Belongs to the GrpE family.</text>
</comment>
<evidence type="ECO:0000256" key="5">
    <source>
        <dbReference type="RuleBase" id="RU004478"/>
    </source>
</evidence>
<organism evidence="8 9">
    <name type="scientific">Clostridium rhizosphaerae</name>
    <dbReference type="NCBI Taxonomy" id="2803861"/>
    <lineage>
        <taxon>Bacteria</taxon>
        <taxon>Bacillati</taxon>
        <taxon>Bacillota</taxon>
        <taxon>Clostridia</taxon>
        <taxon>Eubacteriales</taxon>
        <taxon>Clostridiaceae</taxon>
        <taxon>Clostridium</taxon>
    </lineage>
</organism>
<dbReference type="PRINTS" id="PR00773">
    <property type="entry name" value="GRPEPROTEIN"/>
</dbReference>
<dbReference type="InterPro" id="IPR009012">
    <property type="entry name" value="GrpE_head"/>
</dbReference>
<evidence type="ECO:0000313" key="9">
    <source>
        <dbReference type="Proteomes" id="UP000632377"/>
    </source>
</evidence>
<comment type="subcellular location">
    <subcellularLocation>
        <location evidence="3">Cytoplasm</location>
    </subcellularLocation>
</comment>
<protein>
    <recommendedName>
        <fullName evidence="3 4">Protein GrpE</fullName>
    </recommendedName>
    <alternativeName>
        <fullName evidence="3">HSP-70 cofactor</fullName>
    </alternativeName>
</protein>
<comment type="subunit">
    <text evidence="3">Homodimer.</text>
</comment>
<dbReference type="NCBIfam" id="NF010757">
    <property type="entry name" value="PRK14160.1"/>
    <property type="match status" value="1"/>
</dbReference>
<feature type="compositionally biased region" description="Basic and acidic residues" evidence="7">
    <location>
        <begin position="1"/>
        <end position="11"/>
    </location>
</feature>
<keyword evidence="3 4" id="KW-0346">Stress response</keyword>
<evidence type="ECO:0000256" key="4">
    <source>
        <dbReference type="RuleBase" id="RU000639"/>
    </source>
</evidence>
<feature type="region of interest" description="Disordered" evidence="7">
    <location>
        <begin position="1"/>
        <end position="20"/>
    </location>
</feature>
<dbReference type="Gene3D" id="3.90.20.20">
    <property type="match status" value="1"/>
</dbReference>
<keyword evidence="6" id="KW-0175">Coiled coil</keyword>
<proteinExistence type="inferred from homology"/>
<dbReference type="EMBL" id="JAESWC010000002">
    <property type="protein sequence ID" value="MBL4935178.1"/>
    <property type="molecule type" value="Genomic_DNA"/>
</dbReference>
<evidence type="ECO:0000256" key="1">
    <source>
        <dbReference type="ARBA" id="ARBA00009054"/>
    </source>
</evidence>
<evidence type="ECO:0000256" key="2">
    <source>
        <dbReference type="ARBA" id="ARBA00023186"/>
    </source>
</evidence>
<comment type="caution">
    <text evidence="8">The sequence shown here is derived from an EMBL/GenBank/DDBJ whole genome shotgun (WGS) entry which is preliminary data.</text>
</comment>
<dbReference type="Pfam" id="PF01025">
    <property type="entry name" value="GrpE"/>
    <property type="match status" value="1"/>
</dbReference>
<dbReference type="RefSeq" id="WP_202747786.1">
    <property type="nucleotide sequence ID" value="NZ_JAESWC010000002.1"/>
</dbReference>
<sequence>MEKSNDVKYDDAQQAEILEDQEFEGIDEEEIVSLEGLVEELQSSNRKLLDENNKLENELSAMKERIVRITAEYDNFRKRTAKEKEGIYTDACEDVLKNMFPVLDNLERASNVNGSIEDIKKGIDMTIRQFNDSLSKLQVEEIPTDQGFDPNMHNAVMHIEDENFGEKAVVEVFQKGYKRGEKVLRYSMVKVAN</sequence>